<dbReference type="InterPro" id="IPR004843">
    <property type="entry name" value="Calcineurin-like_PHP"/>
</dbReference>
<dbReference type="PANTHER" id="PTHR12905:SF0">
    <property type="entry name" value="CALCINEURIN-LIKE PHOSPHOESTERASE DOMAIN-CONTAINING PROTEIN"/>
    <property type="match status" value="1"/>
</dbReference>
<dbReference type="Pfam" id="PF00149">
    <property type="entry name" value="Metallophos"/>
    <property type="match status" value="1"/>
</dbReference>
<dbReference type="PANTHER" id="PTHR12905">
    <property type="entry name" value="METALLOPHOSPHOESTERASE"/>
    <property type="match status" value="1"/>
</dbReference>
<dbReference type="InterPro" id="IPR051693">
    <property type="entry name" value="UPF0046_metallophosphoest"/>
</dbReference>
<dbReference type="CDD" id="cd07379">
    <property type="entry name" value="MPP_239FB"/>
    <property type="match status" value="1"/>
</dbReference>
<dbReference type="InterPro" id="IPR029052">
    <property type="entry name" value="Metallo-depent_PP-like"/>
</dbReference>
<protein>
    <recommendedName>
        <fullName evidence="1">Calcineurin-like phosphoesterase domain-containing protein</fullName>
    </recommendedName>
</protein>
<evidence type="ECO:0000259" key="1">
    <source>
        <dbReference type="Pfam" id="PF00149"/>
    </source>
</evidence>
<accession>A0ABQ3BLI8</accession>
<dbReference type="SUPFAM" id="SSF56300">
    <property type="entry name" value="Metallo-dependent phosphatases"/>
    <property type="match status" value="1"/>
</dbReference>
<keyword evidence="3" id="KW-1185">Reference proteome</keyword>
<feature type="domain" description="Calcineurin-like phosphoesterase" evidence="1">
    <location>
        <begin position="1"/>
        <end position="175"/>
    </location>
</feature>
<dbReference type="GeneID" id="94367887"/>
<dbReference type="RefSeq" id="WP_027885864.1">
    <property type="nucleotide sequence ID" value="NZ_BMWY01000001.1"/>
</dbReference>
<comment type="caution">
    <text evidence="2">The sequence shown here is derived from an EMBL/GenBank/DDBJ whole genome shotgun (WGS) entry which is preliminary data.</text>
</comment>
<evidence type="ECO:0000313" key="2">
    <source>
        <dbReference type="EMBL" id="GGZ44837.1"/>
    </source>
</evidence>
<proteinExistence type="predicted"/>
<organism evidence="2 3">
    <name type="scientific">Mesonia mobilis</name>
    <dbReference type="NCBI Taxonomy" id="369791"/>
    <lineage>
        <taxon>Bacteria</taxon>
        <taxon>Pseudomonadati</taxon>
        <taxon>Bacteroidota</taxon>
        <taxon>Flavobacteriia</taxon>
        <taxon>Flavobacteriales</taxon>
        <taxon>Flavobacteriaceae</taxon>
        <taxon>Mesonia</taxon>
    </lineage>
</organism>
<reference evidence="3" key="1">
    <citation type="journal article" date="2019" name="Int. J. Syst. Evol. Microbiol.">
        <title>The Global Catalogue of Microorganisms (GCM) 10K type strain sequencing project: providing services to taxonomists for standard genome sequencing and annotation.</title>
        <authorList>
            <consortium name="The Broad Institute Genomics Platform"/>
            <consortium name="The Broad Institute Genome Sequencing Center for Infectious Disease"/>
            <person name="Wu L."/>
            <person name="Ma J."/>
        </authorList>
    </citation>
    <scope>NUCLEOTIDE SEQUENCE [LARGE SCALE GENOMIC DNA]</scope>
    <source>
        <strain evidence="3">KCTC 12708</strain>
    </source>
</reference>
<evidence type="ECO:0000313" key="3">
    <source>
        <dbReference type="Proteomes" id="UP000615593"/>
    </source>
</evidence>
<sequence length="210" mass="24246">MQITCISDTHNFHDRLSLPASGDLIIHAGDLTEAGTKRELEDFFEWFSQLPFTYKICIAGNHDFYLEHISSSELEKLIPENVIYLNDSEVTLEGIHFWGSPYIPYQEPWAFSKPAEEIQQHWKKIPDNTDILITHTPPKGILDETNKQIEVGCPYLRKTIETKQPKLHIFGHLHENYGKVKLNNTLFINATSFINNLRISNTPIQVNFPE</sequence>
<dbReference type="Gene3D" id="3.60.21.10">
    <property type="match status" value="1"/>
</dbReference>
<gene>
    <name evidence="2" type="ORF">GCM10008088_02440</name>
</gene>
<name>A0ABQ3BLI8_9FLAO</name>
<dbReference type="Proteomes" id="UP000615593">
    <property type="component" value="Unassembled WGS sequence"/>
</dbReference>
<dbReference type="EMBL" id="BMWY01000001">
    <property type="protein sequence ID" value="GGZ44837.1"/>
    <property type="molecule type" value="Genomic_DNA"/>
</dbReference>